<name>E9HFH3_DAPPU</name>
<dbReference type="AlphaFoldDB" id="E9HFH3"/>
<evidence type="ECO:0000256" key="1">
    <source>
        <dbReference type="SAM" id="MobiDB-lite"/>
    </source>
</evidence>
<organism evidence="2 3">
    <name type="scientific">Daphnia pulex</name>
    <name type="common">Water flea</name>
    <dbReference type="NCBI Taxonomy" id="6669"/>
    <lineage>
        <taxon>Eukaryota</taxon>
        <taxon>Metazoa</taxon>
        <taxon>Ecdysozoa</taxon>
        <taxon>Arthropoda</taxon>
        <taxon>Crustacea</taxon>
        <taxon>Branchiopoda</taxon>
        <taxon>Diplostraca</taxon>
        <taxon>Cladocera</taxon>
        <taxon>Anomopoda</taxon>
        <taxon>Daphniidae</taxon>
        <taxon>Daphnia</taxon>
    </lineage>
</organism>
<gene>
    <name evidence="2" type="ORF">DAPPUDRAFT_258491</name>
</gene>
<feature type="region of interest" description="Disordered" evidence="1">
    <location>
        <begin position="245"/>
        <end position="299"/>
    </location>
</feature>
<proteinExistence type="predicted"/>
<dbReference type="HOGENOM" id="CLU_490267_0_0_1"/>
<accession>E9HFH3</accession>
<dbReference type="InParanoid" id="E9HFH3"/>
<evidence type="ECO:0000313" key="3">
    <source>
        <dbReference type="Proteomes" id="UP000000305"/>
    </source>
</evidence>
<dbReference type="KEGG" id="dpx:DAPPUDRAFT_258491"/>
<reference evidence="2 3" key="1">
    <citation type="journal article" date="2011" name="Science">
        <title>The ecoresponsive genome of Daphnia pulex.</title>
        <authorList>
            <person name="Colbourne J.K."/>
            <person name="Pfrender M.E."/>
            <person name="Gilbert D."/>
            <person name="Thomas W.K."/>
            <person name="Tucker A."/>
            <person name="Oakley T.H."/>
            <person name="Tokishita S."/>
            <person name="Aerts A."/>
            <person name="Arnold G.J."/>
            <person name="Basu M.K."/>
            <person name="Bauer D.J."/>
            <person name="Caceres C.E."/>
            <person name="Carmel L."/>
            <person name="Casola C."/>
            <person name="Choi J.H."/>
            <person name="Detter J.C."/>
            <person name="Dong Q."/>
            <person name="Dusheyko S."/>
            <person name="Eads B.D."/>
            <person name="Frohlich T."/>
            <person name="Geiler-Samerotte K.A."/>
            <person name="Gerlach D."/>
            <person name="Hatcher P."/>
            <person name="Jogdeo S."/>
            <person name="Krijgsveld J."/>
            <person name="Kriventseva E.V."/>
            <person name="Kultz D."/>
            <person name="Laforsch C."/>
            <person name="Lindquist E."/>
            <person name="Lopez J."/>
            <person name="Manak J.R."/>
            <person name="Muller J."/>
            <person name="Pangilinan J."/>
            <person name="Patwardhan R.P."/>
            <person name="Pitluck S."/>
            <person name="Pritham E.J."/>
            <person name="Rechtsteiner A."/>
            <person name="Rho M."/>
            <person name="Rogozin I.B."/>
            <person name="Sakarya O."/>
            <person name="Salamov A."/>
            <person name="Schaack S."/>
            <person name="Shapiro H."/>
            <person name="Shiga Y."/>
            <person name="Skalitzky C."/>
            <person name="Smith Z."/>
            <person name="Souvorov A."/>
            <person name="Sung W."/>
            <person name="Tang Z."/>
            <person name="Tsuchiya D."/>
            <person name="Tu H."/>
            <person name="Vos H."/>
            <person name="Wang M."/>
            <person name="Wolf Y.I."/>
            <person name="Yamagata H."/>
            <person name="Yamada T."/>
            <person name="Ye Y."/>
            <person name="Shaw J.R."/>
            <person name="Andrews J."/>
            <person name="Crease T.J."/>
            <person name="Tang H."/>
            <person name="Lucas S.M."/>
            <person name="Robertson H.M."/>
            <person name="Bork P."/>
            <person name="Koonin E.V."/>
            <person name="Zdobnov E.M."/>
            <person name="Grigoriev I.V."/>
            <person name="Lynch M."/>
            <person name="Boore J.L."/>
        </authorList>
    </citation>
    <scope>NUCLEOTIDE SEQUENCE [LARGE SCALE GENOMIC DNA]</scope>
</reference>
<protein>
    <submittedName>
        <fullName evidence="2">Uncharacterized protein</fullName>
    </submittedName>
</protein>
<evidence type="ECO:0000313" key="2">
    <source>
        <dbReference type="EMBL" id="EFX69530.1"/>
    </source>
</evidence>
<feature type="compositionally biased region" description="Polar residues" evidence="1">
    <location>
        <begin position="132"/>
        <end position="148"/>
    </location>
</feature>
<dbReference type="EMBL" id="GL732635">
    <property type="protein sequence ID" value="EFX69530.1"/>
    <property type="molecule type" value="Genomic_DNA"/>
</dbReference>
<dbReference type="Proteomes" id="UP000000305">
    <property type="component" value="Unassembled WGS sequence"/>
</dbReference>
<keyword evidence="3" id="KW-1185">Reference proteome</keyword>
<feature type="region of interest" description="Disordered" evidence="1">
    <location>
        <begin position="132"/>
        <end position="160"/>
    </location>
</feature>
<sequence length="556" mass="59316">MVLRTDEKPESTCDNPAAQWAEAISLIKETSKVFVATRDTKACLESAASKTTPQQQPVAPAGISPLLKLANELSKVITSNTHCYLDLRKWLRFKISGDIWRNGEQNLHPQLLANSTTSEMAVAESLILLPSTSPAKPQIHPAQQQQPKDSPARSDAASFNRSQTSAGQYLLVLTGEEEEHEDDGDGEGRASTEFAYDDHVVEIVQLDPLPAVIPVVAGSQLQGQEEPAEPLMNKTTSNSAVDVIADSSSRPSSGGGYDDDDFKLLSQPPPPIREPAAVGTIGPSQNDDVTRLSSSSAEEEAAAAESTLPILDANVSSQPLAGTALTTLFRRTVMKLSRIQPSTALGRRLAGNISEELLSPWLPPDVISYRGPVFQSDFLTPTESTTTVAVTATAAAASPTTYAGFDCQCPFADALATHTTDSDAAAVDSITTSVLTNPQSILDPVPLSCPTPPPPPPPACVMTEALTTTTTAMPTTATEATTTPTPTTKTATTTTTTTTKMIPPILILKEISDHNGLTLEIDIEKENFYDLVHRVYTKYGEKHGAFIVRPLKANYT</sequence>